<feature type="compositionally biased region" description="Basic and acidic residues" evidence="1">
    <location>
        <begin position="1032"/>
        <end position="1041"/>
    </location>
</feature>
<evidence type="ECO:0000313" key="2">
    <source>
        <dbReference type="EMBL" id="PVH15963.1"/>
    </source>
</evidence>
<keyword evidence="3" id="KW-1185">Reference proteome</keyword>
<feature type="region of interest" description="Disordered" evidence="1">
    <location>
        <begin position="565"/>
        <end position="835"/>
    </location>
</feature>
<feature type="compositionally biased region" description="Polar residues" evidence="1">
    <location>
        <begin position="943"/>
        <end position="954"/>
    </location>
</feature>
<sequence length="1269" mass="139381">MHRSGSFSSNPSSSHPRLARSANTDDLFAVEDRVARKPKHDPQGPFYFPNGEVFRPRNAPSRRHRPPKIHPETHGPQPPAQPVYQPSHQPAYQGHPGYGQPAQGPSQLPVNSCGLSNFSVPGSPSVGPGGFPNAGFARQAPRSNSLASNSSAKSATSTATSTAASVYMTRSHSFHNLKAKTRSDLTQSLRNARVDTNINIASLAPSTNPPPQASRSLTPAYPYTVPVVHSRSHSLSNNKYPENSSNIVKSESSLYSDRGRHSASSDSKNSSLSSYNLNRSSSTTPQTSVTSEQQERDASEDYKDKDRESKDETPLPTCSSLESISEGATKTSTYIADSCRNPEASSESSSVHSSTSFASAEDGDEASEKGQASVHEAHSANGFSAPNSPTAQTNSSSSTDAKESTPEAQQSEFMSETKVVDPASPVSTHSAADRTVFTSDKESAKNASPTTSPEGSPKDFPEVSYQPYKSMLLDDQNASESPESSGLKHQPSVQDSAVTISQNTNTSNETLAKTRPKPANIDTMRAQNLDEEVFTPCSEYSFAAGEEKLICKQDLQDPEDEVFTDAYTDETKPSIKRDASISNILDAYSEEPVHESVPKSDSHDAQDPQEPQEPLQESIQASVPETVIEKQEEANAPHCSEKPQPTQPAEHSVLTPEPGPEKSLPEASSNDDTLYHESPEIDASASESDTDTCKDQNSHMGHQVVDEHKDEPVVDVESVSESTPIKPALAEEASKPEQDTSDVTEPVEDVEETVTDAPQAEEEHVPPPQESTLEEGENLEVSRSPEDGLPEAATPTAEVTKKPPPSAMGDSPLRKLVAKESENGTEKSDNSLIKNRLSMLNVVNVDFDKSLPTTPDNMNFTVNMPDSVSPKKSISPQKPPMQRNNSMSKSFSINNFKKVFGRFGNDSSVKDSSESKSSKKESFGSKLLKKKTSFSSESEPYSHANSSFSSLSTQKKGKRKFFKTLKFIPGHNVKEEITSPVYSVRSKVPSPTLETFSEEPAAPVNSYRLPDFESEDDGFSDLLLKFDEVEKKAELEDEQMRNKPKANAFFMRDDELTKAQIADQQRNDNHNSDESLPEKYDEANKDNAEEIEETDSHSNSPDIPWSPGYDDYASGFITPETDDGPKRVQSLKLNKTQLQDMLDKKAHSNHFIKHVRQMQDMDSVEIIVEAFNPNEKKEDELEEPKEMNSILRDSAINNGSSSKAVKFSSKVSISETYPSYVYRRYNKSVTQYYLTETGEVNKIKNELNAYKCYEMLVHEKSQNNTQFFY</sequence>
<accession>A0A2V1AFE7</accession>
<feature type="compositionally biased region" description="Low complexity" evidence="1">
    <location>
        <begin position="116"/>
        <end position="126"/>
    </location>
</feature>
<feature type="compositionally biased region" description="Polar residues" evidence="1">
    <location>
        <begin position="851"/>
        <end position="866"/>
    </location>
</feature>
<feature type="region of interest" description="Disordered" evidence="1">
    <location>
        <begin position="906"/>
        <end position="956"/>
    </location>
</feature>
<feature type="region of interest" description="Disordered" evidence="1">
    <location>
        <begin position="1"/>
        <end position="521"/>
    </location>
</feature>
<feature type="compositionally biased region" description="Low complexity" evidence="1">
    <location>
        <begin position="262"/>
        <end position="292"/>
    </location>
</feature>
<dbReference type="EMBL" id="PKFP01000004">
    <property type="protein sequence ID" value="PVH15963.1"/>
    <property type="molecule type" value="Genomic_DNA"/>
</dbReference>
<feature type="compositionally biased region" description="Polar residues" evidence="1">
    <location>
        <begin position="491"/>
        <end position="511"/>
    </location>
</feature>
<feature type="compositionally biased region" description="Low complexity" evidence="1">
    <location>
        <begin position="1"/>
        <end position="14"/>
    </location>
</feature>
<feature type="compositionally biased region" description="Low complexity" evidence="1">
    <location>
        <begin position="608"/>
        <end position="617"/>
    </location>
</feature>
<feature type="region of interest" description="Disordered" evidence="1">
    <location>
        <begin position="851"/>
        <end position="890"/>
    </location>
</feature>
<dbReference type="RefSeq" id="XP_025336903.1">
    <property type="nucleotide sequence ID" value="XM_025482285.1"/>
</dbReference>
<comment type="caution">
    <text evidence="2">The sequence shown here is derived from an EMBL/GenBank/DDBJ whole genome shotgun (WGS) entry which is preliminary data.</text>
</comment>
<protein>
    <submittedName>
        <fullName evidence="2">Uncharacterized protein</fullName>
    </submittedName>
</protein>
<feature type="compositionally biased region" description="Polar residues" evidence="1">
    <location>
        <begin position="233"/>
        <end position="255"/>
    </location>
</feature>
<dbReference type="AlphaFoldDB" id="A0A2V1AFE7"/>
<dbReference type="VEuPathDB" id="FungiDB:CXQ87_003823"/>
<organism evidence="2 3">
    <name type="scientific">Candidozyma duobushaemuli</name>
    <dbReference type="NCBI Taxonomy" id="1231522"/>
    <lineage>
        <taxon>Eukaryota</taxon>
        <taxon>Fungi</taxon>
        <taxon>Dikarya</taxon>
        <taxon>Ascomycota</taxon>
        <taxon>Saccharomycotina</taxon>
        <taxon>Pichiomycetes</taxon>
        <taxon>Metschnikowiaceae</taxon>
        <taxon>Candidozyma</taxon>
    </lineage>
</organism>
<gene>
    <name evidence="2" type="ORF">CXQ87_003823</name>
</gene>
<evidence type="ECO:0000313" key="3">
    <source>
        <dbReference type="Proteomes" id="UP000244406"/>
    </source>
</evidence>
<feature type="compositionally biased region" description="Low complexity" evidence="1">
    <location>
        <begin position="143"/>
        <end position="165"/>
    </location>
</feature>
<feature type="compositionally biased region" description="Basic and acidic residues" evidence="1">
    <location>
        <begin position="1065"/>
        <end position="1088"/>
    </location>
</feature>
<dbReference type="Proteomes" id="UP000244406">
    <property type="component" value="Unassembled WGS sequence"/>
</dbReference>
<feature type="compositionally biased region" description="Low complexity" evidence="1">
    <location>
        <begin position="343"/>
        <end position="360"/>
    </location>
</feature>
<feature type="compositionally biased region" description="Basic and acidic residues" evidence="1">
    <location>
        <begin position="569"/>
        <end position="579"/>
    </location>
</feature>
<proteinExistence type="predicted"/>
<feature type="compositionally biased region" description="Basic and acidic residues" evidence="1">
    <location>
        <begin position="908"/>
        <end position="923"/>
    </location>
</feature>
<feature type="compositionally biased region" description="Polar residues" evidence="1">
    <location>
        <begin position="445"/>
        <end position="454"/>
    </location>
</feature>
<feature type="compositionally biased region" description="Low complexity" evidence="1">
    <location>
        <begin position="867"/>
        <end position="876"/>
    </location>
</feature>
<name>A0A2V1AFE7_9ASCO</name>
<feature type="compositionally biased region" description="Basic and acidic residues" evidence="1">
    <location>
        <begin position="293"/>
        <end position="313"/>
    </location>
</feature>
<feature type="region of interest" description="Disordered" evidence="1">
    <location>
        <begin position="991"/>
        <end position="1010"/>
    </location>
</feature>
<feature type="compositionally biased region" description="Acidic residues" evidence="1">
    <location>
        <begin position="739"/>
        <end position="754"/>
    </location>
</feature>
<feature type="compositionally biased region" description="Polar residues" evidence="1">
    <location>
        <begin position="381"/>
        <end position="399"/>
    </location>
</feature>
<dbReference type="GeneID" id="37003823"/>
<feature type="compositionally biased region" description="Basic and acidic residues" evidence="1">
    <location>
        <begin position="817"/>
        <end position="829"/>
    </location>
</feature>
<reference evidence="2 3" key="1">
    <citation type="submission" date="2017-12" db="EMBL/GenBank/DDBJ databases">
        <title>Genome Sequence of the Amphotericin B-resistant Candida duobushaemulonii strain, B09383.</title>
        <authorList>
            <person name="Chow N.A."/>
            <person name="Gade L."/>
            <person name="Batra D."/>
            <person name="Rowe L.A."/>
            <person name="Loparev V.N."/>
            <person name="Litvintseva A.P."/>
        </authorList>
    </citation>
    <scope>NUCLEOTIDE SEQUENCE [LARGE SCALE GENOMIC DNA]</scope>
    <source>
        <strain evidence="2 3">B09383</strain>
    </source>
</reference>
<feature type="region of interest" description="Disordered" evidence="1">
    <location>
        <begin position="1032"/>
        <end position="1127"/>
    </location>
</feature>
<feature type="compositionally biased region" description="Basic and acidic residues" evidence="1">
    <location>
        <begin position="627"/>
        <end position="641"/>
    </location>
</feature>
<feature type="compositionally biased region" description="Polar residues" evidence="1">
    <location>
        <begin position="103"/>
        <end position="115"/>
    </location>
</feature>
<feature type="compositionally biased region" description="Polar residues" evidence="1">
    <location>
        <begin position="316"/>
        <end position="335"/>
    </location>
</feature>
<evidence type="ECO:0000256" key="1">
    <source>
        <dbReference type="SAM" id="MobiDB-lite"/>
    </source>
</evidence>
<feature type="compositionally biased region" description="Basic and acidic residues" evidence="1">
    <location>
        <begin position="591"/>
        <end position="606"/>
    </location>
</feature>
<feature type="compositionally biased region" description="Polar residues" evidence="1">
    <location>
        <begin position="184"/>
        <end position="206"/>
    </location>
</feature>